<keyword evidence="3 7" id="KW-0812">Transmembrane</keyword>
<evidence type="ECO:0000256" key="1">
    <source>
        <dbReference type="ARBA" id="ARBA00004141"/>
    </source>
</evidence>
<evidence type="ECO:0000256" key="4">
    <source>
        <dbReference type="ARBA" id="ARBA00022989"/>
    </source>
</evidence>
<evidence type="ECO:0000313" key="9">
    <source>
        <dbReference type="Proteomes" id="UP000281708"/>
    </source>
</evidence>
<accession>A0A3L8NXR5</accession>
<feature type="region of interest" description="Disordered" evidence="6">
    <location>
        <begin position="497"/>
        <end position="518"/>
    </location>
</feature>
<dbReference type="AlphaFoldDB" id="A0A3L8NXR5"/>
<dbReference type="GO" id="GO:0033573">
    <property type="term" value="C:high-affinity iron permease complex"/>
    <property type="evidence" value="ECO:0007669"/>
    <property type="project" value="InterPro"/>
</dbReference>
<feature type="compositionally biased region" description="Low complexity" evidence="6">
    <location>
        <begin position="502"/>
        <end position="511"/>
    </location>
</feature>
<dbReference type="PANTHER" id="PTHR31632:SF2">
    <property type="entry name" value="PLASMA MEMBRANE IRON PERMEASE"/>
    <property type="match status" value="1"/>
</dbReference>
<dbReference type="RefSeq" id="WP_121806985.1">
    <property type="nucleotide sequence ID" value="NZ_RDBE01000010.1"/>
</dbReference>
<feature type="transmembrane region" description="Helical" evidence="7">
    <location>
        <begin position="6"/>
        <end position="26"/>
    </location>
</feature>
<reference evidence="8 9" key="1">
    <citation type="submission" date="2018-10" db="EMBL/GenBank/DDBJ databases">
        <title>Marmoricola sp. 4Q3S-7 whole genome shotgun sequence.</title>
        <authorList>
            <person name="Li F."/>
        </authorList>
    </citation>
    <scope>NUCLEOTIDE SEQUENCE [LARGE SCALE GENOMIC DNA]</scope>
    <source>
        <strain evidence="8 9">4Q3S-7</strain>
    </source>
</reference>
<keyword evidence="5 7" id="KW-0472">Membrane</keyword>
<evidence type="ECO:0000256" key="2">
    <source>
        <dbReference type="ARBA" id="ARBA00008333"/>
    </source>
</evidence>
<comment type="similarity">
    <text evidence="2">Belongs to the oxidase-dependent Fe transporter (OFeT) (TC 9.A.10.1) family.</text>
</comment>
<feature type="transmembrane region" description="Helical" evidence="7">
    <location>
        <begin position="38"/>
        <end position="57"/>
    </location>
</feature>
<feature type="transmembrane region" description="Helical" evidence="7">
    <location>
        <begin position="471"/>
        <end position="492"/>
    </location>
</feature>
<dbReference type="Proteomes" id="UP000281708">
    <property type="component" value="Unassembled WGS sequence"/>
</dbReference>
<dbReference type="InterPro" id="IPR004923">
    <property type="entry name" value="FTR1/Fip1/EfeU"/>
</dbReference>
<evidence type="ECO:0000256" key="3">
    <source>
        <dbReference type="ARBA" id="ARBA00022692"/>
    </source>
</evidence>
<gene>
    <name evidence="8" type="ORF">D9V37_14915</name>
</gene>
<evidence type="ECO:0000256" key="5">
    <source>
        <dbReference type="ARBA" id="ARBA00023136"/>
    </source>
</evidence>
<dbReference type="EMBL" id="RDBE01000010">
    <property type="protein sequence ID" value="RLV47482.1"/>
    <property type="molecule type" value="Genomic_DNA"/>
</dbReference>
<comment type="subcellular location">
    <subcellularLocation>
        <location evidence="1">Membrane</location>
        <topology evidence="1">Multi-pass membrane protein</topology>
    </subcellularLocation>
</comment>
<dbReference type="GO" id="GO:0015093">
    <property type="term" value="F:ferrous iron transmembrane transporter activity"/>
    <property type="evidence" value="ECO:0007669"/>
    <property type="project" value="TreeGrafter"/>
</dbReference>
<comment type="caution">
    <text evidence="8">The sequence shown here is derived from an EMBL/GenBank/DDBJ whole genome shotgun (WGS) entry which is preliminary data.</text>
</comment>
<feature type="transmembrane region" description="Helical" evidence="7">
    <location>
        <begin position="69"/>
        <end position="87"/>
    </location>
</feature>
<feature type="transmembrane region" description="Helical" evidence="7">
    <location>
        <begin position="177"/>
        <end position="197"/>
    </location>
</feature>
<dbReference type="Pfam" id="PF03239">
    <property type="entry name" value="FTR1"/>
    <property type="match status" value="1"/>
</dbReference>
<feature type="transmembrane region" description="Helical" evidence="7">
    <location>
        <begin position="275"/>
        <end position="294"/>
    </location>
</feature>
<feature type="transmembrane region" description="Helical" evidence="7">
    <location>
        <begin position="107"/>
        <end position="124"/>
    </location>
</feature>
<feature type="transmembrane region" description="Helical" evidence="7">
    <location>
        <begin position="144"/>
        <end position="165"/>
    </location>
</feature>
<name>A0A3L8NXR5_9ACTN</name>
<keyword evidence="4 7" id="KW-1133">Transmembrane helix</keyword>
<keyword evidence="9" id="KW-1185">Reference proteome</keyword>
<dbReference type="NCBIfam" id="NF041756">
    <property type="entry name" value="EfeU"/>
    <property type="match status" value="1"/>
</dbReference>
<feature type="transmembrane region" description="Helical" evidence="7">
    <location>
        <begin position="245"/>
        <end position="263"/>
    </location>
</feature>
<protein>
    <submittedName>
        <fullName evidence="8">Iron permease</fullName>
    </submittedName>
</protein>
<dbReference type="OrthoDB" id="7260758at2"/>
<evidence type="ECO:0000256" key="7">
    <source>
        <dbReference type="SAM" id="Phobius"/>
    </source>
</evidence>
<evidence type="ECO:0000313" key="8">
    <source>
        <dbReference type="EMBL" id="RLV47482.1"/>
    </source>
</evidence>
<organism evidence="8 9">
    <name type="scientific">Nocardioides mangrovicus</name>
    <dbReference type="NCBI Taxonomy" id="2478913"/>
    <lineage>
        <taxon>Bacteria</taxon>
        <taxon>Bacillati</taxon>
        <taxon>Actinomycetota</taxon>
        <taxon>Actinomycetes</taxon>
        <taxon>Propionibacteriales</taxon>
        <taxon>Nocardioidaceae</taxon>
        <taxon>Nocardioides</taxon>
    </lineage>
</organism>
<sequence>MLATLVIGLREGLEAALIVGIIAAFLRREGRSLTAMWWGVGLAVLLSLAVGLSLAAVEHALPQAAQEGMESIIGAVAIFFVTGMIVWMNAHARGMRKELEAEAAQALGRGSANALAVMAFLAVLKEGFETSVFLLATFSAAQSASLAAVGAVLGVLVAIGIGWGIYVGGVRLNLSRFFRITGAFLVLVAAGLVVTTLRTAHEAGWLNAGQQRTVDLAWLVQPGSLWSALITGVLGIPSDPRLVEVVGWVAYLVPVALFVYWPVKHRPRGRAQQRLRIGAAAALAVAAGVLVLAVPTPSVTTGTAPLTTAKGTGTARLAASGTVVDVAVSGAREQIRLTSAGRADDHAGVAARLWRTQRTSTPADATPTVTLDRLVQLSGGRLPVGLNAAQNPGPFQASWRTYRTTSVWLADGVLLDGSSRTTTLVTLSGGGLTSTRTLTLSGSSWQVAPRHVTATAEDVRQLGSRRTEHRFWGVVLPIALLVAAALVLLVALRRRPVPPAPQSSTAPAPRRSNTHAVP</sequence>
<proteinExistence type="inferred from homology"/>
<evidence type="ECO:0000256" key="6">
    <source>
        <dbReference type="SAM" id="MobiDB-lite"/>
    </source>
</evidence>
<dbReference type="PANTHER" id="PTHR31632">
    <property type="entry name" value="IRON TRANSPORTER FTH1"/>
    <property type="match status" value="1"/>
</dbReference>